<proteinExistence type="predicted"/>
<evidence type="ECO:0000259" key="1">
    <source>
        <dbReference type="PROSITE" id="PS51186"/>
    </source>
</evidence>
<dbReference type="PANTHER" id="PTHR43792">
    <property type="entry name" value="GNAT FAMILY, PUTATIVE (AFU_ORTHOLOGUE AFUA_3G00765)-RELATED-RELATED"/>
    <property type="match status" value="1"/>
</dbReference>
<dbReference type="eggNOG" id="COG1670">
    <property type="taxonomic scope" value="Bacteria"/>
</dbReference>
<evidence type="ECO:0000313" key="2">
    <source>
        <dbReference type="EMBL" id="AEP30969.1"/>
    </source>
</evidence>
<dbReference type="AlphaFoldDB" id="G4QML7"/>
<dbReference type="Gene3D" id="3.40.630.30">
    <property type="match status" value="1"/>
</dbReference>
<dbReference type="Proteomes" id="UP000009282">
    <property type="component" value="Chromosome"/>
</dbReference>
<dbReference type="KEGG" id="gni:GNIT_2872"/>
<dbReference type="GO" id="GO:0016747">
    <property type="term" value="F:acyltransferase activity, transferring groups other than amino-acyl groups"/>
    <property type="evidence" value="ECO:0007669"/>
    <property type="project" value="InterPro"/>
</dbReference>
<accession>G4QML7</accession>
<feature type="domain" description="N-acetyltransferase" evidence="1">
    <location>
        <begin position="7"/>
        <end position="179"/>
    </location>
</feature>
<protein>
    <submittedName>
        <fullName evidence="2">Ribosomal-protein-alanine acetyltransferase</fullName>
    </submittedName>
</protein>
<gene>
    <name evidence="2" type="ordered locus">GNIT_2872</name>
</gene>
<organism evidence="2 3">
    <name type="scientific">Glaciecola nitratireducens (strain JCM 12485 / KCTC 12276 / FR1064)</name>
    <dbReference type="NCBI Taxonomy" id="1085623"/>
    <lineage>
        <taxon>Bacteria</taxon>
        <taxon>Pseudomonadati</taxon>
        <taxon>Pseudomonadota</taxon>
        <taxon>Gammaproteobacteria</taxon>
        <taxon>Alteromonadales</taxon>
        <taxon>Alteromonadaceae</taxon>
        <taxon>Brumicola</taxon>
    </lineage>
</organism>
<dbReference type="HOGENOM" id="CLU_013985_3_1_6"/>
<evidence type="ECO:0000313" key="3">
    <source>
        <dbReference type="Proteomes" id="UP000009282"/>
    </source>
</evidence>
<dbReference type="PANTHER" id="PTHR43792:SF1">
    <property type="entry name" value="N-ACETYLTRANSFERASE DOMAIN-CONTAINING PROTEIN"/>
    <property type="match status" value="1"/>
</dbReference>
<dbReference type="EMBL" id="CP003060">
    <property type="protein sequence ID" value="AEP30969.1"/>
    <property type="molecule type" value="Genomic_DNA"/>
</dbReference>
<dbReference type="STRING" id="1085623.GNIT_2872"/>
<reference evidence="2 3" key="1">
    <citation type="journal article" date="2011" name="J. Bacteriol.">
        <title>Complete genome sequence of seawater bacterium Glaciecola nitratireducens FR1064T.</title>
        <authorList>
            <person name="Bian F."/>
            <person name="Qin Q.L."/>
            <person name="Xie B.B."/>
            <person name="Shu Y.L."/>
            <person name="Zhang X.Y."/>
            <person name="Yu Y."/>
            <person name="Chen B."/>
            <person name="Chen X.L."/>
            <person name="Zhou B.C."/>
            <person name="Zhang Y.Z."/>
        </authorList>
    </citation>
    <scope>NUCLEOTIDE SEQUENCE [LARGE SCALE GENOMIC DNA]</scope>
    <source>
        <strain evidence="3">JCM 12485 / KCTC 12276 / FR1064</strain>
    </source>
</reference>
<keyword evidence="2" id="KW-0808">Transferase</keyword>
<name>G4QML7_GLANF</name>
<keyword evidence="3" id="KW-1185">Reference proteome</keyword>
<dbReference type="Pfam" id="PF13302">
    <property type="entry name" value="Acetyltransf_3"/>
    <property type="match status" value="1"/>
</dbReference>
<sequence>MMSSQRLYYRKPNESDAAFIFDLVNEPDWLKYIGDRKVSNQQDAVQFINESLNAKQPLDSLGLRVCCLASNDLLGENTNKDTPIGLCGLLKREYLDSIDIGYAFIRKYRGLGYGIEAATFFKTYAFDHLNVEKLYATVLKQNKQSISLLEKLGFRFLGGLVENNIESENIMLYVSYSDV</sequence>
<dbReference type="PROSITE" id="PS51186">
    <property type="entry name" value="GNAT"/>
    <property type="match status" value="1"/>
</dbReference>
<dbReference type="InterPro" id="IPR000182">
    <property type="entry name" value="GNAT_dom"/>
</dbReference>
<dbReference type="InterPro" id="IPR051531">
    <property type="entry name" value="N-acetyltransferase"/>
</dbReference>
<dbReference type="InterPro" id="IPR016181">
    <property type="entry name" value="Acyl_CoA_acyltransferase"/>
</dbReference>
<dbReference type="SUPFAM" id="SSF55729">
    <property type="entry name" value="Acyl-CoA N-acyltransferases (Nat)"/>
    <property type="match status" value="1"/>
</dbReference>